<dbReference type="Proteomes" id="UP000010445">
    <property type="component" value="Unassembled WGS sequence"/>
</dbReference>
<dbReference type="HOGENOM" id="CLU_066192_47_9_11"/>
<sequence length="86" mass="9838">MMGWRGKEAGVTPEEIGNALKIRRKEYQLRQEEVAEFARVSERFVREVEKGKQTVRLDKLIDVLAAVGLELVATDRVPEQLKPFKG</sequence>
<dbReference type="eggNOG" id="COG1396">
    <property type="taxonomic scope" value="Bacteria"/>
</dbReference>
<dbReference type="InterPro" id="IPR017507">
    <property type="entry name" value="Tscrpt_reg_HipB-like"/>
</dbReference>
<evidence type="ECO:0000313" key="2">
    <source>
        <dbReference type="EMBL" id="EKX88086.1"/>
    </source>
</evidence>
<dbReference type="Gene3D" id="1.10.260.40">
    <property type="entry name" value="lambda repressor-like DNA-binding domains"/>
    <property type="match status" value="1"/>
</dbReference>
<name>L1MAV7_9CORY</name>
<gene>
    <name evidence="2" type="ORF">HMPREF9997_02449</name>
</gene>
<dbReference type="InterPro" id="IPR001387">
    <property type="entry name" value="Cro/C1-type_HTH"/>
</dbReference>
<evidence type="ECO:0000259" key="1">
    <source>
        <dbReference type="PROSITE" id="PS50943"/>
    </source>
</evidence>
<accession>L1MAV7</accession>
<comment type="caution">
    <text evidence="2">The sequence shown here is derived from an EMBL/GenBank/DDBJ whole genome shotgun (WGS) entry which is preliminary data.</text>
</comment>
<dbReference type="AlphaFoldDB" id="L1MAV7"/>
<feature type="domain" description="HTH cro/C1-type" evidence="1">
    <location>
        <begin position="20"/>
        <end position="74"/>
    </location>
</feature>
<dbReference type="PROSITE" id="PS50943">
    <property type="entry name" value="HTH_CROC1"/>
    <property type="match status" value="1"/>
</dbReference>
<keyword evidence="3" id="KW-1185">Reference proteome</keyword>
<dbReference type="InterPro" id="IPR010982">
    <property type="entry name" value="Lambda_DNA-bd_dom_sf"/>
</dbReference>
<dbReference type="PATRIC" id="fig|1035195.3.peg.2189"/>
<dbReference type="GO" id="GO:0003677">
    <property type="term" value="F:DNA binding"/>
    <property type="evidence" value="ECO:0007669"/>
    <property type="project" value="InterPro"/>
</dbReference>
<dbReference type="STRING" id="1035195.HMPREF9997_02449"/>
<organism evidence="2 3">
    <name type="scientific">Corynebacterium durum F0235</name>
    <dbReference type="NCBI Taxonomy" id="1035195"/>
    <lineage>
        <taxon>Bacteria</taxon>
        <taxon>Bacillati</taxon>
        <taxon>Actinomycetota</taxon>
        <taxon>Actinomycetes</taxon>
        <taxon>Mycobacteriales</taxon>
        <taxon>Corynebacteriaceae</taxon>
        <taxon>Corynebacterium</taxon>
    </lineage>
</organism>
<dbReference type="SMART" id="SM00530">
    <property type="entry name" value="HTH_XRE"/>
    <property type="match status" value="1"/>
</dbReference>
<dbReference type="NCBIfam" id="TIGR03070">
    <property type="entry name" value="couple_hipB"/>
    <property type="match status" value="1"/>
</dbReference>
<proteinExistence type="predicted"/>
<evidence type="ECO:0000313" key="3">
    <source>
        <dbReference type="Proteomes" id="UP000010445"/>
    </source>
</evidence>
<dbReference type="EMBL" id="AMEM01000040">
    <property type="protein sequence ID" value="EKX88086.1"/>
    <property type="molecule type" value="Genomic_DNA"/>
</dbReference>
<dbReference type="SUPFAM" id="SSF47413">
    <property type="entry name" value="lambda repressor-like DNA-binding domains"/>
    <property type="match status" value="1"/>
</dbReference>
<dbReference type="CDD" id="cd00093">
    <property type="entry name" value="HTH_XRE"/>
    <property type="match status" value="1"/>
</dbReference>
<reference evidence="2 3" key="1">
    <citation type="submission" date="2012-05" db="EMBL/GenBank/DDBJ databases">
        <authorList>
            <person name="Weinstock G."/>
            <person name="Sodergren E."/>
            <person name="Lobos E.A."/>
            <person name="Fulton L."/>
            <person name="Fulton R."/>
            <person name="Courtney L."/>
            <person name="Fronick C."/>
            <person name="O'Laughlin M."/>
            <person name="Godfrey J."/>
            <person name="Wilson R.M."/>
            <person name="Miner T."/>
            <person name="Farmer C."/>
            <person name="Delehaunty K."/>
            <person name="Cordes M."/>
            <person name="Minx P."/>
            <person name="Tomlinson C."/>
            <person name="Chen J."/>
            <person name="Wollam A."/>
            <person name="Pepin K.H."/>
            <person name="Bhonagiri V."/>
            <person name="Zhang X."/>
            <person name="Suruliraj S."/>
            <person name="Warren W."/>
            <person name="Mitreva M."/>
            <person name="Mardis E.R."/>
            <person name="Wilson R.K."/>
        </authorList>
    </citation>
    <scope>NUCLEOTIDE SEQUENCE [LARGE SCALE GENOMIC DNA]</scope>
    <source>
        <strain evidence="2 3">F0235</strain>
    </source>
</reference>
<protein>
    <submittedName>
        <fullName evidence="2">Transcriptional regulator, y4mF family</fullName>
    </submittedName>
</protein>
<dbReference type="Pfam" id="PF13560">
    <property type="entry name" value="HTH_31"/>
    <property type="match status" value="1"/>
</dbReference>